<dbReference type="Pfam" id="PF01476">
    <property type="entry name" value="LysM"/>
    <property type="match status" value="1"/>
</dbReference>
<dbReference type="InterPro" id="IPR018392">
    <property type="entry name" value="LysM"/>
</dbReference>
<sequence length="97" mass="10447">MQFTALVAALLSVAAVQAQRQPITITPQFDCGATNSQTYVARSGDTLTKIAKEIYHDVVGVCDIAKANNLADPNRIDAGTPYTIPINCQTYDRNSCL</sequence>
<name>A0A1Y6LRP1_ZYMTR</name>
<gene>
    <name evidence="3" type="ORF">ZT1A5_G8487</name>
</gene>
<feature type="signal peptide" evidence="1">
    <location>
        <begin position="1"/>
        <end position="18"/>
    </location>
</feature>
<reference evidence="3 4" key="1">
    <citation type="submission" date="2016-10" db="EMBL/GenBank/DDBJ databases">
        <authorList>
            <person name="Varghese N."/>
        </authorList>
    </citation>
    <scope>NUCLEOTIDE SEQUENCE [LARGE SCALE GENOMIC DNA]</scope>
</reference>
<dbReference type="InterPro" id="IPR036779">
    <property type="entry name" value="LysM_dom_sf"/>
</dbReference>
<accession>A0A1Y6LRP1</accession>
<evidence type="ECO:0000313" key="3">
    <source>
        <dbReference type="EMBL" id="SMY27043.1"/>
    </source>
</evidence>
<organism evidence="3 4">
    <name type="scientific">Zymoseptoria tritici ST99CH_1A5</name>
    <dbReference type="NCBI Taxonomy" id="1276529"/>
    <lineage>
        <taxon>Eukaryota</taxon>
        <taxon>Fungi</taxon>
        <taxon>Dikarya</taxon>
        <taxon>Ascomycota</taxon>
        <taxon>Pezizomycotina</taxon>
        <taxon>Dothideomycetes</taxon>
        <taxon>Dothideomycetidae</taxon>
        <taxon>Mycosphaerellales</taxon>
        <taxon>Mycosphaerellaceae</taxon>
        <taxon>Zymoseptoria</taxon>
    </lineage>
</organism>
<proteinExistence type="predicted"/>
<dbReference type="CDD" id="cd00118">
    <property type="entry name" value="LysM"/>
    <property type="match status" value="1"/>
</dbReference>
<protein>
    <recommendedName>
        <fullName evidence="2">LysM domain-containing protein</fullName>
    </recommendedName>
</protein>
<dbReference type="Proteomes" id="UP000215453">
    <property type="component" value="Chromosome 8"/>
</dbReference>
<evidence type="ECO:0000256" key="1">
    <source>
        <dbReference type="SAM" id="SignalP"/>
    </source>
</evidence>
<feature type="chain" id="PRO_5012757482" description="LysM domain-containing protein" evidence="1">
    <location>
        <begin position="19"/>
        <end position="97"/>
    </location>
</feature>
<dbReference type="SMART" id="SM00257">
    <property type="entry name" value="LysM"/>
    <property type="match status" value="1"/>
</dbReference>
<dbReference type="Gene3D" id="3.10.350.10">
    <property type="entry name" value="LysM domain"/>
    <property type="match status" value="1"/>
</dbReference>
<dbReference type="AlphaFoldDB" id="A0A1Y6LRP1"/>
<dbReference type="EMBL" id="LT882683">
    <property type="protein sequence ID" value="SMY27043.1"/>
    <property type="molecule type" value="Genomic_DNA"/>
</dbReference>
<evidence type="ECO:0000313" key="4">
    <source>
        <dbReference type="Proteomes" id="UP000215453"/>
    </source>
</evidence>
<keyword evidence="1" id="KW-0732">Signal</keyword>
<feature type="domain" description="LysM" evidence="2">
    <location>
        <begin position="37"/>
        <end position="84"/>
    </location>
</feature>
<evidence type="ECO:0000259" key="2">
    <source>
        <dbReference type="PROSITE" id="PS51782"/>
    </source>
</evidence>
<dbReference type="SUPFAM" id="SSF54106">
    <property type="entry name" value="LysM domain"/>
    <property type="match status" value="1"/>
</dbReference>
<dbReference type="PROSITE" id="PS51782">
    <property type="entry name" value="LYSM"/>
    <property type="match status" value="1"/>
</dbReference>